<comment type="subcellular location">
    <subcellularLocation>
        <location evidence="1">Cell membrane</location>
        <topology evidence="1">Peripheral membrane protein</topology>
    </subcellularLocation>
</comment>
<keyword evidence="10" id="KW-0472">Membrane</keyword>
<dbReference type="CDD" id="cd03214">
    <property type="entry name" value="ABC_Iron-Siderophores_B12_Hemin"/>
    <property type="match status" value="1"/>
</dbReference>
<dbReference type="PROSITE" id="PS50893">
    <property type="entry name" value="ABC_TRANSPORTER_2"/>
    <property type="match status" value="1"/>
</dbReference>
<name>A0AAN2DFV4_RHIRH</name>
<feature type="region of interest" description="Disordered" evidence="11">
    <location>
        <begin position="256"/>
        <end position="275"/>
    </location>
</feature>
<keyword evidence="8" id="KW-0408">Iron</keyword>
<dbReference type="EMBL" id="CAICSX020000002">
    <property type="protein sequence ID" value="CAD0216666.1"/>
    <property type="molecule type" value="Genomic_DNA"/>
</dbReference>
<dbReference type="FunFam" id="3.40.50.300:FF:000134">
    <property type="entry name" value="Iron-enterobactin ABC transporter ATP-binding protein"/>
    <property type="match status" value="1"/>
</dbReference>
<dbReference type="SMART" id="SM00382">
    <property type="entry name" value="AAA"/>
    <property type="match status" value="1"/>
</dbReference>
<keyword evidence="9" id="KW-0406">Ion transport</keyword>
<keyword evidence="7 13" id="KW-0067">ATP-binding</keyword>
<accession>A0AAN2DFV4</accession>
<dbReference type="PROSITE" id="PS00211">
    <property type="entry name" value="ABC_TRANSPORTER_1"/>
    <property type="match status" value="1"/>
</dbReference>
<dbReference type="PANTHER" id="PTHR42771">
    <property type="entry name" value="IRON(3+)-HYDROXAMATE IMPORT ATP-BINDING PROTEIN FHUC"/>
    <property type="match status" value="1"/>
</dbReference>
<evidence type="ECO:0000256" key="4">
    <source>
        <dbReference type="ARBA" id="ARBA00022475"/>
    </source>
</evidence>
<gene>
    <name evidence="13" type="primary">fepC</name>
    <name evidence="13" type="ORF">AGRHK599_LOCUS4929</name>
</gene>
<dbReference type="PANTHER" id="PTHR42771:SF2">
    <property type="entry name" value="IRON(3+)-HYDROXAMATE IMPORT ATP-BINDING PROTEIN FHUC"/>
    <property type="match status" value="1"/>
</dbReference>
<proteinExistence type="inferred from homology"/>
<dbReference type="KEGG" id="aro:B0909_13455"/>
<feature type="domain" description="ABC transporter" evidence="12">
    <location>
        <begin position="8"/>
        <end position="243"/>
    </location>
</feature>
<evidence type="ECO:0000256" key="2">
    <source>
        <dbReference type="ARBA" id="ARBA00005417"/>
    </source>
</evidence>
<dbReference type="SUPFAM" id="SSF52540">
    <property type="entry name" value="P-loop containing nucleoside triphosphate hydrolases"/>
    <property type="match status" value="1"/>
</dbReference>
<dbReference type="GO" id="GO:0016887">
    <property type="term" value="F:ATP hydrolysis activity"/>
    <property type="evidence" value="ECO:0007669"/>
    <property type="project" value="InterPro"/>
</dbReference>
<evidence type="ECO:0000256" key="5">
    <source>
        <dbReference type="ARBA" id="ARBA00022496"/>
    </source>
</evidence>
<evidence type="ECO:0000256" key="3">
    <source>
        <dbReference type="ARBA" id="ARBA00022448"/>
    </source>
</evidence>
<organism evidence="13 14">
    <name type="scientific">Rhizobium rhizogenes</name>
    <name type="common">Agrobacterium rhizogenes</name>
    <dbReference type="NCBI Taxonomy" id="359"/>
    <lineage>
        <taxon>Bacteria</taxon>
        <taxon>Pseudomonadati</taxon>
        <taxon>Pseudomonadota</taxon>
        <taxon>Alphaproteobacteria</taxon>
        <taxon>Hyphomicrobiales</taxon>
        <taxon>Rhizobiaceae</taxon>
        <taxon>Rhizobium/Agrobacterium group</taxon>
        <taxon>Rhizobium</taxon>
    </lineage>
</organism>
<dbReference type="InterPro" id="IPR003593">
    <property type="entry name" value="AAA+_ATPase"/>
</dbReference>
<dbReference type="InterPro" id="IPR027417">
    <property type="entry name" value="P-loop_NTPase"/>
</dbReference>
<dbReference type="Gene3D" id="3.40.50.300">
    <property type="entry name" value="P-loop containing nucleotide triphosphate hydrolases"/>
    <property type="match status" value="1"/>
</dbReference>
<evidence type="ECO:0000313" key="14">
    <source>
        <dbReference type="Proteomes" id="UP000528185"/>
    </source>
</evidence>
<comment type="caution">
    <text evidence="13">The sequence shown here is derived from an EMBL/GenBank/DDBJ whole genome shotgun (WGS) entry which is preliminary data.</text>
</comment>
<dbReference type="RefSeq" id="WP_077767866.1">
    <property type="nucleotide sequence ID" value="NZ_CAICSX020000002.1"/>
</dbReference>
<evidence type="ECO:0000313" key="13">
    <source>
        <dbReference type="EMBL" id="CAD0216666.1"/>
    </source>
</evidence>
<dbReference type="GO" id="GO:0006826">
    <property type="term" value="P:iron ion transport"/>
    <property type="evidence" value="ECO:0007669"/>
    <property type="project" value="UniProtKB-KW"/>
</dbReference>
<dbReference type="InterPro" id="IPR051535">
    <property type="entry name" value="Siderophore_ABC-ATPase"/>
</dbReference>
<keyword evidence="5" id="KW-0410">Iron transport</keyword>
<evidence type="ECO:0000256" key="9">
    <source>
        <dbReference type="ARBA" id="ARBA00023065"/>
    </source>
</evidence>
<evidence type="ECO:0000256" key="11">
    <source>
        <dbReference type="SAM" id="MobiDB-lite"/>
    </source>
</evidence>
<dbReference type="Pfam" id="PF00005">
    <property type="entry name" value="ABC_tran"/>
    <property type="match status" value="1"/>
</dbReference>
<dbReference type="GO" id="GO:0005524">
    <property type="term" value="F:ATP binding"/>
    <property type="evidence" value="ECO:0007669"/>
    <property type="project" value="UniProtKB-KW"/>
</dbReference>
<keyword evidence="3" id="KW-0813">Transport</keyword>
<evidence type="ECO:0000256" key="10">
    <source>
        <dbReference type="ARBA" id="ARBA00023136"/>
    </source>
</evidence>
<evidence type="ECO:0000256" key="7">
    <source>
        <dbReference type="ARBA" id="ARBA00022840"/>
    </source>
</evidence>
<dbReference type="InterPro" id="IPR003439">
    <property type="entry name" value="ABC_transporter-like_ATP-bd"/>
</dbReference>
<keyword evidence="6" id="KW-0547">Nucleotide-binding</keyword>
<evidence type="ECO:0000259" key="12">
    <source>
        <dbReference type="PROSITE" id="PS50893"/>
    </source>
</evidence>
<dbReference type="Proteomes" id="UP000528185">
    <property type="component" value="Unassembled WGS sequence"/>
</dbReference>
<sequence>MNASYPAIHTEALFAAPGRTPVLRDVNVRFPRGAFSAIIGPNASGKSTLLRCLARLLSPSSGHAFLDGTDVVHLERRAFAKRVGLLPQQAQFPDGATALELVRRGRHPHHGWFRLWSCADEAAVEEAISVTSIGPFALRPVNQLSGGQRQRVSLAMLLAQGTDILLLDEPTTYLDLAHQIEMLEICRGLITANRTIIAVMHDLTLAARYASHLTIVHRGTVVEQGKPWDILTETTIERVFGLRCAIMPDPDYQTPVILPRAPTSGPSIGDELGST</sequence>
<evidence type="ECO:0000256" key="1">
    <source>
        <dbReference type="ARBA" id="ARBA00004202"/>
    </source>
</evidence>
<evidence type="ECO:0000256" key="6">
    <source>
        <dbReference type="ARBA" id="ARBA00022741"/>
    </source>
</evidence>
<dbReference type="AlphaFoldDB" id="A0AAN2DFV4"/>
<comment type="similarity">
    <text evidence="2">Belongs to the ABC transporter superfamily.</text>
</comment>
<dbReference type="GO" id="GO:0005886">
    <property type="term" value="C:plasma membrane"/>
    <property type="evidence" value="ECO:0007669"/>
    <property type="project" value="UniProtKB-SubCell"/>
</dbReference>
<dbReference type="InterPro" id="IPR017871">
    <property type="entry name" value="ABC_transporter-like_CS"/>
</dbReference>
<keyword evidence="4" id="KW-1003">Cell membrane</keyword>
<reference evidence="13 14" key="1">
    <citation type="submission" date="2020-06" db="EMBL/GenBank/DDBJ databases">
        <authorList>
            <person name="De Coninck B."/>
            <person name="Ibrahim H."/>
        </authorList>
    </citation>
    <scope>NUCLEOTIDE SEQUENCE [LARGE SCALE GENOMIC DNA]</scope>
    <source>
        <strain evidence="13">Ag_rhizogenes_K599</strain>
    </source>
</reference>
<protein>
    <submittedName>
        <fullName evidence="13">Ferric enterobactin transport ATP-binding protein FepC</fullName>
    </submittedName>
</protein>
<evidence type="ECO:0000256" key="8">
    <source>
        <dbReference type="ARBA" id="ARBA00023004"/>
    </source>
</evidence>